<evidence type="ECO:0000256" key="10">
    <source>
        <dbReference type="ARBA" id="ARBA00082415"/>
    </source>
</evidence>
<evidence type="ECO:0000259" key="13">
    <source>
        <dbReference type="Pfam" id="PF21928"/>
    </source>
</evidence>
<keyword evidence="3" id="KW-0238">DNA-binding</keyword>
<evidence type="ECO:0000256" key="5">
    <source>
        <dbReference type="ARBA" id="ARBA00023242"/>
    </source>
</evidence>
<dbReference type="FunFam" id="1.10.287.450:FF:000003">
    <property type="entry name" value="Non-homologous end-joining factor 1"/>
    <property type="match status" value="1"/>
</dbReference>
<feature type="domain" description="XLF-like N-terminal" evidence="12">
    <location>
        <begin position="18"/>
        <end position="130"/>
    </location>
</feature>
<dbReference type="Ensembl" id="ENSSSCT00040020205.1">
    <property type="protein sequence ID" value="ENSSSCP00040008452.1"/>
    <property type="gene ID" value="ENSSSCG00040015017.1"/>
</dbReference>
<dbReference type="Proteomes" id="UP000694570">
    <property type="component" value="Unplaced"/>
</dbReference>
<feature type="compositionally biased region" description="Polar residues" evidence="11">
    <location>
        <begin position="234"/>
        <end position="244"/>
    </location>
</feature>
<dbReference type="Pfam" id="PF09302">
    <property type="entry name" value="XLF"/>
    <property type="match status" value="1"/>
</dbReference>
<name>A0A8D0LJ82_PIG</name>
<reference evidence="14" key="1">
    <citation type="submission" date="2025-05" db="UniProtKB">
        <authorList>
            <consortium name="Ensembl"/>
        </authorList>
    </citation>
    <scope>IDENTIFICATION</scope>
</reference>
<feature type="compositionally biased region" description="Basic residues" evidence="11">
    <location>
        <begin position="294"/>
        <end position="305"/>
    </location>
</feature>
<evidence type="ECO:0000313" key="15">
    <source>
        <dbReference type="Proteomes" id="UP000694722"/>
    </source>
</evidence>
<proteinExistence type="inferred from homology"/>
<dbReference type="FunFam" id="2.170.210.10:FF:000001">
    <property type="entry name" value="Non-homologous end-joining factor 1"/>
    <property type="match status" value="1"/>
</dbReference>
<evidence type="ECO:0000256" key="9">
    <source>
        <dbReference type="ARBA" id="ARBA00075910"/>
    </source>
</evidence>
<dbReference type="CDD" id="cd22285">
    <property type="entry name" value="HD_XLF_N"/>
    <property type="match status" value="1"/>
</dbReference>
<protein>
    <recommendedName>
        <fullName evidence="7">Non-homologous end-joining factor 1</fullName>
    </recommendedName>
    <alternativeName>
        <fullName evidence="9">Protein cernunnos</fullName>
    </alternativeName>
    <alternativeName>
        <fullName evidence="10">XRCC4-like factor</fullName>
    </alternativeName>
</protein>
<feature type="region of interest" description="Disordered" evidence="11">
    <location>
        <begin position="234"/>
        <end position="305"/>
    </location>
</feature>
<dbReference type="Ensembl" id="ENSSSCT00060031617.1">
    <property type="protein sequence ID" value="ENSSSCP00060013548.1"/>
    <property type="gene ID" value="ENSSSCG00060023314.1"/>
</dbReference>
<sequence>MKTLLQMEELEQGLLMQPWAWLQLSENSLLAKAYITQQGYALLVSDLQQVWHEQVDTSVVSQRAKELNKRLTAPPAAFLCRLDELLRPLLKDTACPGKATFSCDRVAETLILRVRSELSGLPFYWNFHCTLATPSLVTQHLIRPLMGMSLALQCQVRELATLLRMKDLEIQDYQESGALLSRDRLKTEPFEEKSFLEQFMVEKLPEACSVGDGRPFVTNLQSLYMAVTRQEIQVGQEHQGTGDPQTSSSTSSQDANGQLLNQPEEPVSSAPSLPVPEKEPTVTSGPMQRPQLLKAKRKKLRGLFS</sequence>
<dbReference type="GO" id="GO:0005634">
    <property type="term" value="C:nucleus"/>
    <property type="evidence" value="ECO:0007669"/>
    <property type="project" value="UniProtKB-SubCell"/>
</dbReference>
<dbReference type="Proteomes" id="UP000694722">
    <property type="component" value="Unplaced"/>
</dbReference>
<evidence type="ECO:0000256" key="2">
    <source>
        <dbReference type="ARBA" id="ARBA00022763"/>
    </source>
</evidence>
<dbReference type="Ensembl" id="ENSSSCT00050061543.1">
    <property type="protein sequence ID" value="ENSSSCP00050026456.1"/>
    <property type="gene ID" value="ENSSSCG00050045214.1"/>
</dbReference>
<dbReference type="Proteomes" id="UP000694723">
    <property type="component" value="Unplaced"/>
</dbReference>
<evidence type="ECO:0000259" key="12">
    <source>
        <dbReference type="Pfam" id="PF09302"/>
    </source>
</evidence>
<evidence type="ECO:0000256" key="3">
    <source>
        <dbReference type="ARBA" id="ARBA00023125"/>
    </source>
</evidence>
<feature type="domain" description="XLF-like coiled-coil region" evidence="13">
    <location>
        <begin position="134"/>
        <end position="181"/>
    </location>
</feature>
<dbReference type="PANTHER" id="PTHR32235">
    <property type="entry name" value="NON-HOMOLOGOUS END-JOINING FACTOR 1"/>
    <property type="match status" value="1"/>
</dbReference>
<dbReference type="GO" id="GO:0003677">
    <property type="term" value="F:DNA binding"/>
    <property type="evidence" value="ECO:0007669"/>
    <property type="project" value="UniProtKB-KW"/>
</dbReference>
<dbReference type="PANTHER" id="PTHR32235:SF1">
    <property type="entry name" value="NON-HOMOLOGOUS END-JOINING FACTOR 1"/>
    <property type="match status" value="1"/>
</dbReference>
<dbReference type="InterPro" id="IPR052287">
    <property type="entry name" value="NHEJ_factor"/>
</dbReference>
<gene>
    <name evidence="14" type="primary">NHEJ1</name>
</gene>
<dbReference type="Ensembl" id="ENSSSCT00030016047.1">
    <property type="protein sequence ID" value="ENSSSCP00030007190.1"/>
    <property type="gene ID" value="ENSSSCG00030011705.1"/>
</dbReference>
<evidence type="ECO:0000256" key="4">
    <source>
        <dbReference type="ARBA" id="ARBA00023204"/>
    </source>
</evidence>
<comment type="subcellular location">
    <subcellularLocation>
        <location evidence="1">Nucleus</location>
    </subcellularLocation>
</comment>
<dbReference type="Gene3D" id="2.170.210.10">
    <property type="entry name" value="DNA double-strand break repair and VJ recombination XRCC4, N-terminal"/>
    <property type="match status" value="1"/>
</dbReference>
<evidence type="ECO:0000256" key="6">
    <source>
        <dbReference type="ARBA" id="ARBA00025747"/>
    </source>
</evidence>
<organism evidence="14 15">
    <name type="scientific">Sus scrofa</name>
    <name type="common">Pig</name>
    <dbReference type="NCBI Taxonomy" id="9823"/>
    <lineage>
        <taxon>Eukaryota</taxon>
        <taxon>Metazoa</taxon>
        <taxon>Chordata</taxon>
        <taxon>Craniata</taxon>
        <taxon>Vertebrata</taxon>
        <taxon>Euteleostomi</taxon>
        <taxon>Mammalia</taxon>
        <taxon>Eutheria</taxon>
        <taxon>Laurasiatheria</taxon>
        <taxon>Artiodactyla</taxon>
        <taxon>Suina</taxon>
        <taxon>Suidae</taxon>
        <taxon>Sus</taxon>
    </lineage>
</organism>
<dbReference type="InterPro" id="IPR053829">
    <property type="entry name" value="XLF-like_CC"/>
</dbReference>
<evidence type="ECO:0000256" key="1">
    <source>
        <dbReference type="ARBA" id="ARBA00004123"/>
    </source>
</evidence>
<evidence type="ECO:0000256" key="7">
    <source>
        <dbReference type="ARBA" id="ARBA00044529"/>
    </source>
</evidence>
<evidence type="ECO:0000256" key="11">
    <source>
        <dbReference type="SAM" id="MobiDB-lite"/>
    </source>
</evidence>
<dbReference type="AlphaFoldDB" id="A0A8D0LJ82"/>
<keyword evidence="5" id="KW-0539">Nucleus</keyword>
<accession>A0A8D0LJ82</accession>
<dbReference type="Proteomes" id="UP000694571">
    <property type="component" value="Unplaced"/>
</dbReference>
<keyword evidence="2" id="KW-0227">DNA damage</keyword>
<dbReference type="InterPro" id="IPR038051">
    <property type="entry name" value="XRCC4-like_N_sf"/>
</dbReference>
<comment type="subunit">
    <text evidence="8">Homodimer; mainly exists as a homodimer when not associated with XRCC4. Interacts with XRCC4; the interaction is direct and is mediated via a head-to-head interaction between N-terminal head regions. Component of the core long-range non-homologous end joining (NHEJ) complex (also named DNA-PK complex) composed of PRKDC, LIG4, XRCC4, XRCC6/Ku70, XRCC5/Ku86 and NHEJ1/XLF. Additional component of the NHEJ complex includes PAXX. Following autophosphorylation, PRKDC dissociates from DNA, leading to formation of the short-range NHEJ complex, composed of LIG4, XRCC4, XRCC6/Ku70, XRCC5/Ku86 and NHEJ1/XLF. Interacts with POLL (DNA polymerase lambda); promoting POLL recruitment to double-strand breaks (DSBs) and stimulation of the end-filling activity of POLL.</text>
</comment>
<dbReference type="Gene3D" id="1.10.287.450">
    <property type="entry name" value="Helix hairpin bin"/>
    <property type="match status" value="1"/>
</dbReference>
<comment type="similarity">
    <text evidence="6">Belongs to the XRCC4-XLF family. XLF subfamily.</text>
</comment>
<dbReference type="InterPro" id="IPR015381">
    <property type="entry name" value="XLF-like_N"/>
</dbReference>
<evidence type="ECO:0000256" key="8">
    <source>
        <dbReference type="ARBA" id="ARBA00066064"/>
    </source>
</evidence>
<keyword evidence="4" id="KW-0234">DNA repair</keyword>
<evidence type="ECO:0000313" key="14">
    <source>
        <dbReference type="Ensembl" id="ENSSSCP00040008452.1"/>
    </source>
</evidence>
<dbReference type="Pfam" id="PF21928">
    <property type="entry name" value="XLF_CC"/>
    <property type="match status" value="1"/>
</dbReference>
<dbReference type="GO" id="GO:0006303">
    <property type="term" value="P:double-strand break repair via nonhomologous end joining"/>
    <property type="evidence" value="ECO:0007669"/>
    <property type="project" value="UniProtKB-ARBA"/>
</dbReference>